<reference evidence="1" key="1">
    <citation type="submission" date="2024-03" db="EMBL/GenBank/DDBJ databases">
        <authorList>
            <consortium name="ELIXIR-Norway"/>
            <consortium name="Elixir Norway"/>
        </authorList>
    </citation>
    <scope>NUCLEOTIDE SEQUENCE</scope>
</reference>
<proteinExistence type="predicted"/>
<dbReference type="Proteomes" id="UP001497522">
    <property type="component" value="Chromosome 17"/>
</dbReference>
<sequence>MRTMDGNGGKQMMESFMFTVTRLKPTFLSDPYRSDSGMLKLFAGTQDVRVMKVQPTSIVLIHSVPRRIKGWQVLHLGGGGPGTSNFQCYSCIQYVIF</sequence>
<organism evidence="1 2">
    <name type="scientific">Sphagnum jensenii</name>
    <dbReference type="NCBI Taxonomy" id="128206"/>
    <lineage>
        <taxon>Eukaryota</taxon>
        <taxon>Viridiplantae</taxon>
        <taxon>Streptophyta</taxon>
        <taxon>Embryophyta</taxon>
        <taxon>Bryophyta</taxon>
        <taxon>Sphagnophytina</taxon>
        <taxon>Sphagnopsida</taxon>
        <taxon>Sphagnales</taxon>
        <taxon>Sphagnaceae</taxon>
        <taxon>Sphagnum</taxon>
    </lineage>
</organism>
<gene>
    <name evidence="1" type="ORF">CSSPJE1EN2_LOCUS10876</name>
</gene>
<evidence type="ECO:0000313" key="1">
    <source>
        <dbReference type="EMBL" id="CAK9867881.1"/>
    </source>
</evidence>
<feature type="non-terminal residue" evidence="1">
    <location>
        <position position="1"/>
    </location>
</feature>
<protein>
    <submittedName>
        <fullName evidence="1">Uncharacterized protein</fullName>
    </submittedName>
</protein>
<name>A0ABP1AZZ7_9BRYO</name>
<feature type="non-terminal residue" evidence="1">
    <location>
        <position position="97"/>
    </location>
</feature>
<evidence type="ECO:0000313" key="2">
    <source>
        <dbReference type="Proteomes" id="UP001497522"/>
    </source>
</evidence>
<keyword evidence="2" id="KW-1185">Reference proteome</keyword>
<accession>A0ABP1AZZ7</accession>
<dbReference type="EMBL" id="OZ023718">
    <property type="protein sequence ID" value="CAK9867881.1"/>
    <property type="molecule type" value="Genomic_DNA"/>
</dbReference>